<dbReference type="Pfam" id="PF00072">
    <property type="entry name" value="Response_reg"/>
    <property type="match status" value="1"/>
</dbReference>
<proteinExistence type="predicted"/>
<feature type="DNA-binding region" description="OmpR/PhoB-type" evidence="5">
    <location>
        <begin position="205"/>
        <end position="307"/>
    </location>
</feature>
<keyword evidence="2 5" id="KW-0238">DNA-binding</keyword>
<dbReference type="InterPro" id="IPR011006">
    <property type="entry name" value="CheY-like_superfamily"/>
</dbReference>
<gene>
    <name evidence="9" type="ORF">XSP_000292</name>
    <name evidence="8" type="ORF">XSP_000293</name>
</gene>
<name>A0A2N7VAL5_XANCJ</name>
<dbReference type="GO" id="GO:0000976">
    <property type="term" value="F:transcription cis-regulatory region binding"/>
    <property type="evidence" value="ECO:0007669"/>
    <property type="project" value="TreeGrafter"/>
</dbReference>
<dbReference type="PROSITE" id="PS50110">
    <property type="entry name" value="RESPONSE_REGULATORY"/>
    <property type="match status" value="1"/>
</dbReference>
<evidence type="ECO:0000256" key="1">
    <source>
        <dbReference type="ARBA" id="ARBA00023015"/>
    </source>
</evidence>
<evidence type="ECO:0000256" key="2">
    <source>
        <dbReference type="ARBA" id="ARBA00023125"/>
    </source>
</evidence>
<dbReference type="GO" id="GO:0000156">
    <property type="term" value="F:phosphorelay response regulator activity"/>
    <property type="evidence" value="ECO:0007669"/>
    <property type="project" value="TreeGrafter"/>
</dbReference>
<dbReference type="GO" id="GO:0006355">
    <property type="term" value="P:regulation of DNA-templated transcription"/>
    <property type="evidence" value="ECO:0007669"/>
    <property type="project" value="InterPro"/>
</dbReference>
<dbReference type="EMBL" id="LR824643">
    <property type="protein sequence ID" value="CAD0311118.1"/>
    <property type="molecule type" value="Genomic_DNA"/>
</dbReference>
<dbReference type="SUPFAM" id="SSF52172">
    <property type="entry name" value="CheY-like"/>
    <property type="match status" value="1"/>
</dbReference>
<dbReference type="Gene3D" id="1.10.10.10">
    <property type="entry name" value="Winged helix-like DNA-binding domain superfamily/Winged helix DNA-binding domain"/>
    <property type="match status" value="1"/>
</dbReference>
<evidence type="ECO:0000256" key="3">
    <source>
        <dbReference type="ARBA" id="ARBA00023163"/>
    </source>
</evidence>
<dbReference type="SMART" id="SM00448">
    <property type="entry name" value="REC"/>
    <property type="match status" value="1"/>
</dbReference>
<dbReference type="CDD" id="cd17574">
    <property type="entry name" value="REC_OmpR"/>
    <property type="match status" value="1"/>
</dbReference>
<dbReference type="PANTHER" id="PTHR48111">
    <property type="entry name" value="REGULATOR OF RPOS"/>
    <property type="match status" value="1"/>
</dbReference>
<accession>A0A2N7VAL5</accession>
<reference evidence="8 10" key="1">
    <citation type="submission" date="2020-07" db="EMBL/GenBank/DDBJ databases">
        <authorList>
            <person name="Teixeira M."/>
        </authorList>
    </citation>
    <scope>NUCLEOTIDE SEQUENCE</scope>
    <source>
        <strain evidence="9">3</strain>
        <strain evidence="8">Xanthomonas arboricola pv. juglandis CPBF 427</strain>
    </source>
</reference>
<feature type="modified residue" description="4-aspartylphosphate" evidence="4">
    <location>
        <position position="127"/>
    </location>
</feature>
<feature type="domain" description="Response regulatory" evidence="6">
    <location>
        <begin position="78"/>
        <end position="192"/>
    </location>
</feature>
<dbReference type="InterPro" id="IPR016032">
    <property type="entry name" value="Sig_transdc_resp-reg_C-effctor"/>
</dbReference>
<dbReference type="Proteomes" id="UP000514411">
    <property type="component" value="Chromosome"/>
</dbReference>
<evidence type="ECO:0000259" key="6">
    <source>
        <dbReference type="PROSITE" id="PS50110"/>
    </source>
</evidence>
<evidence type="ECO:0000256" key="5">
    <source>
        <dbReference type="PROSITE-ProRule" id="PRU01091"/>
    </source>
</evidence>
<dbReference type="PANTHER" id="PTHR48111:SF67">
    <property type="entry name" value="TRANSCRIPTIONAL REGULATORY PROTEIN TCTD"/>
    <property type="match status" value="1"/>
</dbReference>
<dbReference type="OrthoDB" id="6117814at2"/>
<keyword evidence="4" id="KW-0597">Phosphoprotein</keyword>
<keyword evidence="1" id="KW-0805">Transcription regulation</keyword>
<dbReference type="PROSITE" id="PS51755">
    <property type="entry name" value="OMPR_PHOB"/>
    <property type="match status" value="1"/>
</dbReference>
<organism evidence="8">
    <name type="scientific">Xanthomonas campestris pv. juglandis</name>
    <name type="common">Xanthomonas arboricola pv. juglandis</name>
    <dbReference type="NCBI Taxonomy" id="195709"/>
    <lineage>
        <taxon>Bacteria</taxon>
        <taxon>Pseudomonadati</taxon>
        <taxon>Pseudomonadota</taxon>
        <taxon>Gammaproteobacteria</taxon>
        <taxon>Lysobacterales</taxon>
        <taxon>Lysobacteraceae</taxon>
        <taxon>Xanthomonas</taxon>
    </lineage>
</organism>
<dbReference type="CDD" id="cd00383">
    <property type="entry name" value="trans_reg_C"/>
    <property type="match status" value="1"/>
</dbReference>
<dbReference type="SUPFAM" id="SSF46894">
    <property type="entry name" value="C-terminal effector domain of the bipartite response regulators"/>
    <property type="match status" value="1"/>
</dbReference>
<feature type="domain" description="OmpR/PhoB-type" evidence="7">
    <location>
        <begin position="205"/>
        <end position="307"/>
    </location>
</feature>
<evidence type="ECO:0000256" key="4">
    <source>
        <dbReference type="PROSITE-ProRule" id="PRU00169"/>
    </source>
</evidence>
<dbReference type="Pfam" id="PF00486">
    <property type="entry name" value="Trans_reg_C"/>
    <property type="match status" value="1"/>
</dbReference>
<dbReference type="SMART" id="SM00862">
    <property type="entry name" value="Trans_reg_C"/>
    <property type="match status" value="1"/>
</dbReference>
<dbReference type="InterPro" id="IPR001789">
    <property type="entry name" value="Sig_transdc_resp-reg_receiver"/>
</dbReference>
<dbReference type="GO" id="GO:0005829">
    <property type="term" value="C:cytosol"/>
    <property type="evidence" value="ECO:0007669"/>
    <property type="project" value="TreeGrafter"/>
</dbReference>
<dbReference type="EMBL" id="LR861807">
    <property type="protein sequence ID" value="CAD1786574.1"/>
    <property type="molecule type" value="Genomic_DNA"/>
</dbReference>
<evidence type="ECO:0000259" key="7">
    <source>
        <dbReference type="PROSITE" id="PS51755"/>
    </source>
</evidence>
<evidence type="ECO:0000313" key="8">
    <source>
        <dbReference type="EMBL" id="CAD0311118.1"/>
    </source>
</evidence>
<sequence>MHAGIALRAADWTALKAPGKLATVGLPRKRNRVARGAACAPPARRTAPGLRHSSVLRIVSNARRPDAPPPVAYAPLRVALLEDDDVLRERVLLPGLQRHGFEVIALRTIRALLALLRSASVELIVLDIGLPDGDGFGLTRQLQAMRPALGIVILSGRGDQPDRLRGLSQGADAYLVKPVEIEMLAATLFSVARRLPRGAADAPSVPATAAPDAWQLQDDGWCLFAPDGSAVPLTGSERLVLQCLWQSSGRLVSRSALLTALGGSLGIEIDPHRLDALLHRLRHKVLERSGTALPLTSVRGAGYLLMPQVRAPTAGS</sequence>
<dbReference type="AlphaFoldDB" id="A0A2N7VAL5"/>
<evidence type="ECO:0000313" key="10">
    <source>
        <dbReference type="Proteomes" id="UP000514411"/>
    </source>
</evidence>
<dbReference type="InterPro" id="IPR036388">
    <property type="entry name" value="WH-like_DNA-bd_sf"/>
</dbReference>
<keyword evidence="3" id="KW-0804">Transcription</keyword>
<dbReference type="InterPro" id="IPR001867">
    <property type="entry name" value="OmpR/PhoB-type_DNA-bd"/>
</dbReference>
<protein>
    <submittedName>
        <fullName evidence="8">Response regulator transcription factor</fullName>
    </submittedName>
</protein>
<evidence type="ECO:0000313" key="9">
    <source>
        <dbReference type="EMBL" id="CAD1786574.1"/>
    </source>
</evidence>
<dbReference type="InterPro" id="IPR039420">
    <property type="entry name" value="WalR-like"/>
</dbReference>
<dbReference type="Gene3D" id="3.40.50.2300">
    <property type="match status" value="1"/>
</dbReference>
<dbReference type="GO" id="GO:0032993">
    <property type="term" value="C:protein-DNA complex"/>
    <property type="evidence" value="ECO:0007669"/>
    <property type="project" value="TreeGrafter"/>
</dbReference>